<dbReference type="GO" id="GO:0000160">
    <property type="term" value="P:phosphorelay signal transduction system"/>
    <property type="evidence" value="ECO:0007669"/>
    <property type="project" value="UniProtKB-KW"/>
</dbReference>
<evidence type="ECO:0000256" key="1">
    <source>
        <dbReference type="ARBA" id="ARBA00022553"/>
    </source>
</evidence>
<evidence type="ECO:0000313" key="5">
    <source>
        <dbReference type="EMBL" id="SFS53702.1"/>
    </source>
</evidence>
<dbReference type="Proteomes" id="UP000183209">
    <property type="component" value="Unassembled WGS sequence"/>
</dbReference>
<evidence type="ECO:0000256" key="2">
    <source>
        <dbReference type="ARBA" id="ARBA00023012"/>
    </source>
</evidence>
<dbReference type="Gene3D" id="3.40.50.2300">
    <property type="match status" value="1"/>
</dbReference>
<gene>
    <name evidence="5" type="ORF">SAMN04487906_0737</name>
</gene>
<reference evidence="5 6" key="1">
    <citation type="submission" date="2016-10" db="EMBL/GenBank/DDBJ databases">
        <authorList>
            <person name="de Groot N.N."/>
        </authorList>
    </citation>
    <scope>NUCLEOTIDE SEQUENCE [LARGE SCALE GENOMIC DNA]</scope>
    <source>
        <strain evidence="5 6">CGMCC 1.6114</strain>
    </source>
</reference>
<keyword evidence="1 3" id="KW-0597">Phosphoprotein</keyword>
<dbReference type="AlphaFoldDB" id="A0A1I6QMZ0"/>
<evidence type="ECO:0000259" key="4">
    <source>
        <dbReference type="PROSITE" id="PS50110"/>
    </source>
</evidence>
<evidence type="ECO:0000256" key="3">
    <source>
        <dbReference type="PROSITE-ProRule" id="PRU00169"/>
    </source>
</evidence>
<dbReference type="PANTHER" id="PTHR44591">
    <property type="entry name" value="STRESS RESPONSE REGULATOR PROTEIN 1"/>
    <property type="match status" value="1"/>
</dbReference>
<feature type="domain" description="Response regulatory" evidence="4">
    <location>
        <begin position="13"/>
        <end position="128"/>
    </location>
</feature>
<dbReference type="InterPro" id="IPR001789">
    <property type="entry name" value="Sig_transdc_resp-reg_receiver"/>
</dbReference>
<feature type="modified residue" description="4-aspartylphosphate" evidence="3">
    <location>
        <position position="62"/>
    </location>
</feature>
<protein>
    <submittedName>
        <fullName evidence="5">Response regulator receiver domain-containing protein</fullName>
    </submittedName>
</protein>
<sequence length="137" mass="15285">MRSEQNESKGLRKVLLVEDNTLTKKILEHILKKEGYQYRIANDGNEGIAAIAEFNPDIIITDIMLPVKNGLEVVVYAKRNFTHIPIIVLSALGEEEGAVTRAFNLGADDFVPKPFNPGELVLRIKRLLAKINNTTNS</sequence>
<dbReference type="EMBL" id="FPAG01000002">
    <property type="protein sequence ID" value="SFS53702.1"/>
    <property type="molecule type" value="Genomic_DNA"/>
</dbReference>
<dbReference type="InterPro" id="IPR050595">
    <property type="entry name" value="Bact_response_regulator"/>
</dbReference>
<dbReference type="PANTHER" id="PTHR44591:SF14">
    <property type="entry name" value="PROTEIN PILG"/>
    <property type="match status" value="1"/>
</dbReference>
<dbReference type="RefSeq" id="WP_038264635.1">
    <property type="nucleotide sequence ID" value="NZ_FPAG01000002.1"/>
</dbReference>
<dbReference type="PROSITE" id="PS50110">
    <property type="entry name" value="RESPONSE_REGULATORY"/>
    <property type="match status" value="1"/>
</dbReference>
<proteinExistence type="predicted"/>
<dbReference type="SMART" id="SM00448">
    <property type="entry name" value="REC"/>
    <property type="match status" value="1"/>
</dbReference>
<organism evidence="5 6">
    <name type="scientific">Zhouia amylolytica</name>
    <dbReference type="NCBI Taxonomy" id="376730"/>
    <lineage>
        <taxon>Bacteria</taxon>
        <taxon>Pseudomonadati</taxon>
        <taxon>Bacteroidota</taxon>
        <taxon>Flavobacteriia</taxon>
        <taxon>Flavobacteriales</taxon>
        <taxon>Flavobacteriaceae</taxon>
        <taxon>Zhouia</taxon>
    </lineage>
</organism>
<dbReference type="OrthoDB" id="952827at2"/>
<dbReference type="InterPro" id="IPR011006">
    <property type="entry name" value="CheY-like_superfamily"/>
</dbReference>
<dbReference type="Pfam" id="PF00072">
    <property type="entry name" value="Response_reg"/>
    <property type="match status" value="1"/>
</dbReference>
<keyword evidence="2" id="KW-0902">Two-component regulatory system</keyword>
<name>A0A1I6QMZ0_9FLAO</name>
<dbReference type="CDD" id="cd17574">
    <property type="entry name" value="REC_OmpR"/>
    <property type="match status" value="1"/>
</dbReference>
<evidence type="ECO:0000313" key="6">
    <source>
        <dbReference type="Proteomes" id="UP000183209"/>
    </source>
</evidence>
<accession>A0A1I6QMZ0</accession>
<dbReference type="SUPFAM" id="SSF52172">
    <property type="entry name" value="CheY-like"/>
    <property type="match status" value="1"/>
</dbReference>